<accession>A0A3B0TJJ9</accession>
<dbReference type="GO" id="GO:0000976">
    <property type="term" value="F:transcription cis-regulatory region binding"/>
    <property type="evidence" value="ECO:0007669"/>
    <property type="project" value="TreeGrafter"/>
</dbReference>
<dbReference type="Gene3D" id="1.10.10.60">
    <property type="entry name" value="Homeodomain-like"/>
    <property type="match status" value="1"/>
</dbReference>
<organism evidence="3">
    <name type="scientific">hydrothermal vent metagenome</name>
    <dbReference type="NCBI Taxonomy" id="652676"/>
    <lineage>
        <taxon>unclassified sequences</taxon>
        <taxon>metagenomes</taxon>
        <taxon>ecological metagenomes</taxon>
    </lineage>
</organism>
<evidence type="ECO:0000256" key="1">
    <source>
        <dbReference type="ARBA" id="ARBA00023125"/>
    </source>
</evidence>
<dbReference type="EMBL" id="UOEO01000014">
    <property type="protein sequence ID" value="VAW14642.1"/>
    <property type="molecule type" value="Genomic_DNA"/>
</dbReference>
<dbReference type="AlphaFoldDB" id="A0A3B0TJJ9"/>
<dbReference type="SUPFAM" id="SSF46689">
    <property type="entry name" value="Homeodomain-like"/>
    <property type="match status" value="1"/>
</dbReference>
<reference evidence="3" key="1">
    <citation type="submission" date="2018-06" db="EMBL/GenBank/DDBJ databases">
        <authorList>
            <person name="Zhirakovskaya E."/>
        </authorList>
    </citation>
    <scope>NUCLEOTIDE SEQUENCE</scope>
</reference>
<proteinExistence type="predicted"/>
<feature type="non-terminal residue" evidence="3">
    <location>
        <position position="77"/>
    </location>
</feature>
<dbReference type="PANTHER" id="PTHR30055">
    <property type="entry name" value="HTH-TYPE TRANSCRIPTIONAL REGULATOR RUTR"/>
    <property type="match status" value="1"/>
</dbReference>
<keyword evidence="1" id="KW-0238">DNA-binding</keyword>
<dbReference type="InterPro" id="IPR001647">
    <property type="entry name" value="HTH_TetR"/>
</dbReference>
<dbReference type="InterPro" id="IPR009057">
    <property type="entry name" value="Homeodomain-like_sf"/>
</dbReference>
<gene>
    <name evidence="3" type="ORF">MNBD_ALPHA12-418</name>
</gene>
<dbReference type="Pfam" id="PF00440">
    <property type="entry name" value="TetR_N"/>
    <property type="match status" value="1"/>
</dbReference>
<evidence type="ECO:0000313" key="3">
    <source>
        <dbReference type="EMBL" id="VAW14642.1"/>
    </source>
</evidence>
<protein>
    <submittedName>
        <fullName evidence="3">Transcriptional regulator of pyrimidine catabolism (TetR family)</fullName>
    </submittedName>
</protein>
<dbReference type="GO" id="GO:0003700">
    <property type="term" value="F:DNA-binding transcription factor activity"/>
    <property type="evidence" value="ECO:0007669"/>
    <property type="project" value="TreeGrafter"/>
</dbReference>
<dbReference type="InterPro" id="IPR050109">
    <property type="entry name" value="HTH-type_TetR-like_transc_reg"/>
</dbReference>
<dbReference type="PANTHER" id="PTHR30055:SF196">
    <property type="entry name" value="HTH-TYPE TRANSCRIPTIONAL REGULATOR RUTR"/>
    <property type="match status" value="1"/>
</dbReference>
<feature type="domain" description="HTH tetR-type" evidence="2">
    <location>
        <begin position="16"/>
        <end position="76"/>
    </location>
</feature>
<sequence length="77" mass="8683">MSGLASHSKGATRIQREKQELILEAALEVFAANGFRGSTIDQISEAAGMSKPNLLYYFPTKEDMHQKLINRLMDNWL</sequence>
<dbReference type="PRINTS" id="PR00455">
    <property type="entry name" value="HTHTETR"/>
</dbReference>
<dbReference type="PROSITE" id="PS50977">
    <property type="entry name" value="HTH_TETR_2"/>
    <property type="match status" value="1"/>
</dbReference>
<evidence type="ECO:0000259" key="2">
    <source>
        <dbReference type="PROSITE" id="PS50977"/>
    </source>
</evidence>
<name>A0A3B0TJJ9_9ZZZZ</name>